<dbReference type="Gene3D" id="3.90.1530.30">
    <property type="match status" value="1"/>
</dbReference>
<evidence type="ECO:0000259" key="3">
    <source>
        <dbReference type="SMART" id="SM00470"/>
    </source>
</evidence>
<reference evidence="4 5" key="1">
    <citation type="journal article" date="2016" name="Genome Biol. Evol.">
        <title>Comparative Genomic Analyses of the Moraxella catarrhalis Serosensitive and Seroresistant Lineages Demonstrate Their Independent Evolution.</title>
        <authorList>
            <person name="Earl J.P."/>
            <person name="de Vries S.P."/>
            <person name="Ahmed A."/>
            <person name="Powell E."/>
            <person name="Schultz M.P."/>
            <person name="Hermans P.W."/>
            <person name="Hill D.J."/>
            <person name="Zhou Z."/>
            <person name="Constantinidou C.I."/>
            <person name="Hu F.Z."/>
            <person name="Bootsma H.J."/>
            <person name="Ehrlich G.D."/>
        </authorList>
    </citation>
    <scope>NUCLEOTIDE SEQUENCE [LARGE SCALE GENOMIC DNA]</scope>
    <source>
        <strain evidence="4 5">Z7542</strain>
    </source>
</reference>
<dbReference type="CDD" id="cd16393">
    <property type="entry name" value="SPO0J_N"/>
    <property type="match status" value="1"/>
</dbReference>
<dbReference type="InterPro" id="IPR003115">
    <property type="entry name" value="ParB_N"/>
</dbReference>
<dbReference type="Pfam" id="PF02195">
    <property type="entry name" value="ParB_N"/>
    <property type="match status" value="1"/>
</dbReference>
<dbReference type="RefSeq" id="WP_064609655.1">
    <property type="nucleotide sequence ID" value="NZ_LXHB01000002.1"/>
</dbReference>
<dbReference type="Proteomes" id="UP000078228">
    <property type="component" value="Unassembled WGS sequence"/>
</dbReference>
<dbReference type="PATRIC" id="fig|480.237.peg.1392"/>
<dbReference type="Gene3D" id="1.10.10.2830">
    <property type="match status" value="1"/>
</dbReference>
<dbReference type="InterPro" id="IPR036086">
    <property type="entry name" value="ParB/Sulfiredoxin_sf"/>
</dbReference>
<comment type="similarity">
    <text evidence="1">Belongs to the ParB family.</text>
</comment>
<comment type="caution">
    <text evidence="4">The sequence shown here is derived from an EMBL/GenBank/DDBJ whole genome shotgun (WGS) entry which is preliminary data.</text>
</comment>
<evidence type="ECO:0000256" key="2">
    <source>
        <dbReference type="ARBA" id="ARBA00023125"/>
    </source>
</evidence>
<dbReference type="SMART" id="SM00470">
    <property type="entry name" value="ParB"/>
    <property type="match status" value="1"/>
</dbReference>
<dbReference type="GO" id="GO:0005694">
    <property type="term" value="C:chromosome"/>
    <property type="evidence" value="ECO:0007669"/>
    <property type="project" value="TreeGrafter"/>
</dbReference>
<dbReference type="FunFam" id="3.90.1530.30:FF:000001">
    <property type="entry name" value="Chromosome partitioning protein ParB"/>
    <property type="match status" value="1"/>
</dbReference>
<dbReference type="OrthoDB" id="8702972at2"/>
<keyword evidence="2" id="KW-0238">DNA-binding</keyword>
<evidence type="ECO:0000313" key="5">
    <source>
        <dbReference type="Proteomes" id="UP000078228"/>
    </source>
</evidence>
<dbReference type="InterPro" id="IPR004437">
    <property type="entry name" value="ParB/RepB/Spo0J"/>
</dbReference>
<dbReference type="NCBIfam" id="TIGR00180">
    <property type="entry name" value="parB_part"/>
    <property type="match status" value="1"/>
</dbReference>
<organism evidence="4 5">
    <name type="scientific">Moraxella catarrhalis</name>
    <name type="common">Branhamella catarrhalis</name>
    <dbReference type="NCBI Taxonomy" id="480"/>
    <lineage>
        <taxon>Bacteria</taxon>
        <taxon>Pseudomonadati</taxon>
        <taxon>Pseudomonadota</taxon>
        <taxon>Gammaproteobacteria</taxon>
        <taxon>Moraxellales</taxon>
        <taxon>Moraxellaceae</taxon>
        <taxon>Moraxella</taxon>
    </lineage>
</organism>
<proteinExistence type="inferred from homology"/>
<dbReference type="EMBL" id="LXHC01000016">
    <property type="protein sequence ID" value="OAU96709.1"/>
    <property type="molecule type" value="Genomic_DNA"/>
</dbReference>
<dbReference type="PANTHER" id="PTHR33375:SF1">
    <property type="entry name" value="CHROMOSOME-PARTITIONING PROTEIN PARB-RELATED"/>
    <property type="match status" value="1"/>
</dbReference>
<dbReference type="AlphaFoldDB" id="A0A198UKA3"/>
<feature type="domain" description="ParB-like N-terminal" evidence="3">
    <location>
        <begin position="38"/>
        <end position="127"/>
    </location>
</feature>
<dbReference type="GO" id="GO:0003677">
    <property type="term" value="F:DNA binding"/>
    <property type="evidence" value="ECO:0007669"/>
    <property type="project" value="UniProtKB-KW"/>
</dbReference>
<dbReference type="SUPFAM" id="SSF110849">
    <property type="entry name" value="ParB/Sulfiredoxin"/>
    <property type="match status" value="1"/>
</dbReference>
<evidence type="ECO:0000313" key="4">
    <source>
        <dbReference type="EMBL" id="OAU96709.1"/>
    </source>
</evidence>
<accession>A0A198UKA3</accession>
<dbReference type="GO" id="GO:0007059">
    <property type="term" value="P:chromosome segregation"/>
    <property type="evidence" value="ECO:0007669"/>
    <property type="project" value="TreeGrafter"/>
</dbReference>
<protein>
    <submittedName>
        <fullName evidence="4">Chromosome plasmid partitioning protein ParB</fullName>
    </submittedName>
</protein>
<sequence>MSKLAQQLKAKLAQNLEIHAAADKGFDGFDVYKTSRLESIAISDIRSNPVQPRTEFDAKALQELADNIDKNGLLQPITVRQTTQGYEIVAGERRFRAMQLLGKTSVECIVVHITDQQNALLALSENLARKDLSDYETALAVEKIQDSFDNKTELAKALGISRAKLYKLLSFNELPKSVLMNLSDNPSILSADTAEQIKTLKKDLNINDDLFGGILLKAVTMLKSGELKQSHLSNFIISNAAASVAADDCPNSDTSEAGTTEVKALPISNVKKMYIREGKSVGKVKADGKKFVVELTAQALTVEQEEELMKFLDNLLAE</sequence>
<dbReference type="SUPFAM" id="SSF109709">
    <property type="entry name" value="KorB DNA-binding domain-like"/>
    <property type="match status" value="1"/>
</dbReference>
<evidence type="ECO:0000256" key="1">
    <source>
        <dbReference type="ARBA" id="ARBA00006295"/>
    </source>
</evidence>
<dbReference type="InterPro" id="IPR050336">
    <property type="entry name" value="Chromosome_partition/occlusion"/>
</dbReference>
<gene>
    <name evidence="4" type="ORF">AO384_0870</name>
</gene>
<dbReference type="PANTHER" id="PTHR33375">
    <property type="entry name" value="CHROMOSOME-PARTITIONING PROTEIN PARB-RELATED"/>
    <property type="match status" value="1"/>
</dbReference>
<name>A0A198UKA3_MORCA</name>
<keyword evidence="5" id="KW-1185">Reference proteome</keyword>